<dbReference type="Proteomes" id="UP000256334">
    <property type="component" value="Unassembled WGS sequence"/>
</dbReference>
<keyword evidence="6 9" id="KW-1133">Transmembrane helix</keyword>
<evidence type="ECO:0000313" key="10">
    <source>
        <dbReference type="EMBL" id="REC94574.1"/>
    </source>
</evidence>
<dbReference type="InterPro" id="IPR000060">
    <property type="entry name" value="BCCT_transptr"/>
</dbReference>
<dbReference type="Pfam" id="PF02028">
    <property type="entry name" value="BCCT"/>
    <property type="match status" value="1"/>
</dbReference>
<comment type="caution">
    <text evidence="10">The sequence shown here is derived from an EMBL/GenBank/DDBJ whole genome shotgun (WGS) entry which is preliminary data.</text>
</comment>
<feature type="transmembrane region" description="Helical" evidence="9">
    <location>
        <begin position="449"/>
        <end position="468"/>
    </location>
</feature>
<feature type="transmembrane region" description="Helical" evidence="9">
    <location>
        <begin position="480"/>
        <end position="497"/>
    </location>
</feature>
<sequence>MTHSIRTWVFWPVFLVLLAAVVTSFINLDGFVSVAGSLNTFVLSHFSWLFSLGSFYLLVLGIIIYASPLGRIRIGGESATPLLSRLRWFSITLCTTIAVGIIFWTTSEPLYHFHGPAPGLGIAPESSEAARFAISSMFLHWTFTPYAIYAVPALVFALVFYNRRQRFSIASFFEPLFGRARVRRVGGLIDAVALYALVAGMASSLGTGTLTITGGLNGYVGGETNPWKLGIVTALIVTTFVISAATGLQRGIARLSSLNAFLLLVVAVFVLITGPTLYMLGLGVESIGTYLDDFFVKSLYTGTAAEDSWAQSWSIFYWAVWFAWAPVTSLFLGRISRGYTVREFLNINLIFPALCSMVWIIIFSTSALHLDMAENSKLYALLNDSGIEQVLYSFFGELPLAVITVPLLLFIAFISYVTAADSNTDAIGNLCTRGLTADSDMSSSLLMKVVWGLIIGTVSWVMTSFVGIEGVKMLSNLGGLPAMLMILLASVSVWRWIGDPSRINEPPLFEQTADYLSENVLSENVLSDNGPSENASSDSTEEETTGRHATTTEPTSTTERGAKP</sequence>
<feature type="transmembrane region" description="Helical" evidence="9">
    <location>
        <begin position="146"/>
        <end position="164"/>
    </location>
</feature>
<evidence type="ECO:0000313" key="11">
    <source>
        <dbReference type="Proteomes" id="UP000256334"/>
    </source>
</evidence>
<comment type="subcellular location">
    <subcellularLocation>
        <location evidence="1">Cell membrane</location>
        <topology evidence="1">Multi-pass membrane protein</topology>
    </subcellularLocation>
</comment>
<dbReference type="AlphaFoldDB" id="A0A3D9DW56"/>
<evidence type="ECO:0000256" key="3">
    <source>
        <dbReference type="ARBA" id="ARBA00022448"/>
    </source>
</evidence>
<keyword evidence="3" id="KW-0813">Transport</keyword>
<feature type="transmembrane region" description="Helical" evidence="9">
    <location>
        <begin position="390"/>
        <end position="414"/>
    </location>
</feature>
<evidence type="ECO:0000256" key="5">
    <source>
        <dbReference type="ARBA" id="ARBA00022692"/>
    </source>
</evidence>
<name>A0A3D9DW56_9GAMM</name>
<feature type="transmembrane region" description="Helical" evidence="9">
    <location>
        <begin position="260"/>
        <end position="281"/>
    </location>
</feature>
<evidence type="ECO:0000256" key="9">
    <source>
        <dbReference type="SAM" id="Phobius"/>
    </source>
</evidence>
<evidence type="ECO:0000256" key="4">
    <source>
        <dbReference type="ARBA" id="ARBA00022475"/>
    </source>
</evidence>
<feature type="transmembrane region" description="Helical" evidence="9">
    <location>
        <begin position="46"/>
        <end position="66"/>
    </location>
</feature>
<evidence type="ECO:0000256" key="8">
    <source>
        <dbReference type="SAM" id="MobiDB-lite"/>
    </source>
</evidence>
<evidence type="ECO:0000256" key="2">
    <source>
        <dbReference type="ARBA" id="ARBA00005658"/>
    </source>
</evidence>
<accession>A0A3D9DW56</accession>
<dbReference type="PANTHER" id="PTHR30047:SF7">
    <property type="entry name" value="HIGH-AFFINITY CHOLINE TRANSPORT PROTEIN"/>
    <property type="match status" value="1"/>
</dbReference>
<protein>
    <submittedName>
        <fullName evidence="10">Choline-glycine betaine transporter</fullName>
    </submittedName>
</protein>
<dbReference type="EMBL" id="QRDJ01000007">
    <property type="protein sequence ID" value="REC94574.1"/>
    <property type="molecule type" value="Genomic_DNA"/>
</dbReference>
<proteinExistence type="inferred from homology"/>
<feature type="compositionally biased region" description="Polar residues" evidence="8">
    <location>
        <begin position="522"/>
        <end position="538"/>
    </location>
</feature>
<dbReference type="RefSeq" id="WP_115853697.1">
    <property type="nucleotide sequence ID" value="NZ_QRDJ01000007.1"/>
</dbReference>
<feature type="transmembrane region" description="Helical" evidence="9">
    <location>
        <begin position="345"/>
        <end position="370"/>
    </location>
</feature>
<keyword evidence="7 9" id="KW-0472">Membrane</keyword>
<reference evidence="10 11" key="1">
    <citation type="submission" date="2018-07" db="EMBL/GenBank/DDBJ databases">
        <title>Genomic Encyclopedia of Type Strains, Phase IV (KMG-IV): sequencing the most valuable type-strain genomes for metagenomic binning, comparative biology and taxonomic classification.</title>
        <authorList>
            <person name="Goeker M."/>
        </authorList>
    </citation>
    <scope>NUCLEOTIDE SEQUENCE [LARGE SCALE GENOMIC DNA]</scope>
    <source>
        <strain evidence="10 11">DSM 14324</strain>
    </source>
</reference>
<comment type="similarity">
    <text evidence="2">Belongs to the BCCT transporter (TC 2.A.15) family.</text>
</comment>
<feature type="transmembrane region" description="Helical" evidence="9">
    <location>
        <begin position="185"/>
        <end position="207"/>
    </location>
</feature>
<dbReference type="PANTHER" id="PTHR30047">
    <property type="entry name" value="HIGH-AFFINITY CHOLINE TRANSPORT PROTEIN-RELATED"/>
    <property type="match status" value="1"/>
</dbReference>
<dbReference type="GO" id="GO:0022857">
    <property type="term" value="F:transmembrane transporter activity"/>
    <property type="evidence" value="ECO:0007669"/>
    <property type="project" value="InterPro"/>
</dbReference>
<dbReference type="GO" id="GO:0005886">
    <property type="term" value="C:plasma membrane"/>
    <property type="evidence" value="ECO:0007669"/>
    <property type="project" value="UniProtKB-SubCell"/>
</dbReference>
<evidence type="ECO:0000256" key="7">
    <source>
        <dbReference type="ARBA" id="ARBA00023136"/>
    </source>
</evidence>
<keyword evidence="4" id="KW-1003">Cell membrane</keyword>
<gene>
    <name evidence="10" type="ORF">C8D72_1400</name>
</gene>
<feature type="transmembrane region" description="Helical" evidence="9">
    <location>
        <begin position="315"/>
        <end position="333"/>
    </location>
</feature>
<feature type="region of interest" description="Disordered" evidence="8">
    <location>
        <begin position="522"/>
        <end position="564"/>
    </location>
</feature>
<organism evidence="10 11">
    <name type="scientific">Kushneria indalinina DSM 14324</name>
    <dbReference type="NCBI Taxonomy" id="1122140"/>
    <lineage>
        <taxon>Bacteria</taxon>
        <taxon>Pseudomonadati</taxon>
        <taxon>Pseudomonadota</taxon>
        <taxon>Gammaproteobacteria</taxon>
        <taxon>Oceanospirillales</taxon>
        <taxon>Halomonadaceae</taxon>
        <taxon>Kushneria</taxon>
    </lineage>
</organism>
<evidence type="ECO:0000256" key="6">
    <source>
        <dbReference type="ARBA" id="ARBA00022989"/>
    </source>
</evidence>
<keyword evidence="11" id="KW-1185">Reference proteome</keyword>
<feature type="transmembrane region" description="Helical" evidence="9">
    <location>
        <begin position="7"/>
        <end position="26"/>
    </location>
</feature>
<feature type="transmembrane region" description="Helical" evidence="9">
    <location>
        <begin position="227"/>
        <end position="248"/>
    </location>
</feature>
<keyword evidence="5 9" id="KW-0812">Transmembrane</keyword>
<evidence type="ECO:0000256" key="1">
    <source>
        <dbReference type="ARBA" id="ARBA00004651"/>
    </source>
</evidence>
<dbReference type="OrthoDB" id="9775735at2"/>
<feature type="transmembrane region" description="Helical" evidence="9">
    <location>
        <begin position="86"/>
        <end position="106"/>
    </location>
</feature>
<feature type="compositionally biased region" description="Low complexity" evidence="8">
    <location>
        <begin position="551"/>
        <end position="564"/>
    </location>
</feature>